<dbReference type="Proteomes" id="UP000246352">
    <property type="component" value="Unassembled WGS sequence"/>
</dbReference>
<evidence type="ECO:0000313" key="4">
    <source>
        <dbReference type="Proteomes" id="UP000246352"/>
    </source>
</evidence>
<keyword evidence="2" id="KW-1133">Transmembrane helix</keyword>
<keyword evidence="4" id="KW-1185">Reference proteome</keyword>
<evidence type="ECO:0000256" key="1">
    <source>
        <dbReference type="SAM" id="MobiDB-lite"/>
    </source>
</evidence>
<evidence type="ECO:0008006" key="5">
    <source>
        <dbReference type="Google" id="ProtNLM"/>
    </source>
</evidence>
<evidence type="ECO:0000256" key="2">
    <source>
        <dbReference type="SAM" id="Phobius"/>
    </source>
</evidence>
<gene>
    <name evidence="3" type="ORF">DFR52_102248</name>
</gene>
<name>A0A317PKU7_9HYPH</name>
<evidence type="ECO:0000313" key="3">
    <source>
        <dbReference type="EMBL" id="PWW01585.1"/>
    </source>
</evidence>
<sequence length="94" mass="9922">MRGGEMHKDAPMPISPAFTLFAGAVAGCSVTPLLRTAIRGWKAGRCQQNGARHKGSAGPAAQVSPPASARDATPLTDSRRYFVRAPSGCVTERW</sequence>
<keyword evidence="2" id="KW-0472">Membrane</keyword>
<reference evidence="3 4" key="1">
    <citation type="submission" date="2018-05" db="EMBL/GenBank/DDBJ databases">
        <title>Genomic Encyclopedia of Type Strains, Phase IV (KMG-IV): sequencing the most valuable type-strain genomes for metagenomic binning, comparative biology and taxonomic classification.</title>
        <authorList>
            <person name="Goeker M."/>
        </authorList>
    </citation>
    <scope>NUCLEOTIDE SEQUENCE [LARGE SCALE GENOMIC DNA]</scope>
    <source>
        <strain evidence="3 4">DSM 16791</strain>
    </source>
</reference>
<dbReference type="EMBL" id="QGTR01000002">
    <property type="protein sequence ID" value="PWW01585.1"/>
    <property type="molecule type" value="Genomic_DNA"/>
</dbReference>
<dbReference type="AlphaFoldDB" id="A0A317PKU7"/>
<feature type="region of interest" description="Disordered" evidence="1">
    <location>
        <begin position="48"/>
        <end position="75"/>
    </location>
</feature>
<dbReference type="PROSITE" id="PS51257">
    <property type="entry name" value="PROKAR_LIPOPROTEIN"/>
    <property type="match status" value="1"/>
</dbReference>
<protein>
    <recommendedName>
        <fullName evidence="5">Lipoprotein</fullName>
    </recommendedName>
</protein>
<comment type="caution">
    <text evidence="3">The sequence shown here is derived from an EMBL/GenBank/DDBJ whole genome shotgun (WGS) entry which is preliminary data.</text>
</comment>
<accession>A0A317PKU7</accession>
<keyword evidence="2" id="KW-0812">Transmembrane</keyword>
<proteinExistence type="predicted"/>
<organism evidence="3 4">
    <name type="scientific">Hoeflea marina</name>
    <dbReference type="NCBI Taxonomy" id="274592"/>
    <lineage>
        <taxon>Bacteria</taxon>
        <taxon>Pseudomonadati</taxon>
        <taxon>Pseudomonadota</taxon>
        <taxon>Alphaproteobacteria</taxon>
        <taxon>Hyphomicrobiales</taxon>
        <taxon>Rhizobiaceae</taxon>
        <taxon>Hoeflea</taxon>
    </lineage>
</organism>
<feature type="transmembrane region" description="Helical" evidence="2">
    <location>
        <begin position="12"/>
        <end position="34"/>
    </location>
</feature>